<reference evidence="2" key="1">
    <citation type="submission" date="2017-02" db="UniProtKB">
        <authorList>
            <consortium name="WormBaseParasite"/>
        </authorList>
    </citation>
    <scope>IDENTIFICATION</scope>
</reference>
<accession>A0A0N5AES1</accession>
<dbReference type="GO" id="GO:0005762">
    <property type="term" value="C:mitochondrial large ribosomal subunit"/>
    <property type="evidence" value="ECO:0007669"/>
    <property type="project" value="TreeGrafter"/>
</dbReference>
<evidence type="ECO:0000313" key="1">
    <source>
        <dbReference type="Proteomes" id="UP000046393"/>
    </source>
</evidence>
<dbReference type="GO" id="GO:0003735">
    <property type="term" value="F:structural constituent of ribosome"/>
    <property type="evidence" value="ECO:0007669"/>
    <property type="project" value="InterPro"/>
</dbReference>
<organism evidence="1 2">
    <name type="scientific">Syphacia muris</name>
    <dbReference type="NCBI Taxonomy" id="451379"/>
    <lineage>
        <taxon>Eukaryota</taxon>
        <taxon>Metazoa</taxon>
        <taxon>Ecdysozoa</taxon>
        <taxon>Nematoda</taxon>
        <taxon>Chromadorea</taxon>
        <taxon>Rhabditida</taxon>
        <taxon>Spirurina</taxon>
        <taxon>Oxyuridomorpha</taxon>
        <taxon>Oxyuroidea</taxon>
        <taxon>Oxyuridae</taxon>
        <taxon>Syphacia</taxon>
    </lineage>
</organism>
<dbReference type="InterPro" id="IPR026569">
    <property type="entry name" value="Ribosomal_bL28"/>
</dbReference>
<dbReference type="STRING" id="451379.A0A0N5AES1"/>
<dbReference type="WBParaSite" id="SMUV_0000274101-mRNA-1">
    <property type="protein sequence ID" value="SMUV_0000274101-mRNA-1"/>
    <property type="gene ID" value="SMUV_0000274101"/>
</dbReference>
<dbReference type="PANTHER" id="PTHR13528:SF2">
    <property type="entry name" value="LARGE RIBOSOMAL SUBUNIT PROTEIN BL28M"/>
    <property type="match status" value="1"/>
</dbReference>
<proteinExistence type="predicted"/>
<evidence type="ECO:0000313" key="2">
    <source>
        <dbReference type="WBParaSite" id="SMUV_0000274101-mRNA-1"/>
    </source>
</evidence>
<dbReference type="PANTHER" id="PTHR13528">
    <property type="entry name" value="39S RIBOSOMAL PROTEIN L28, MITOCHONDRIAL"/>
    <property type="match status" value="1"/>
</dbReference>
<dbReference type="Proteomes" id="UP000046393">
    <property type="component" value="Unplaced"/>
</dbReference>
<name>A0A0N5AES1_9BILA</name>
<dbReference type="AlphaFoldDB" id="A0A0N5AES1"/>
<keyword evidence="1" id="KW-1185">Reference proteome</keyword>
<sequence>MALARNVKSVSLGLPKKVITWDRVYRIKRNKEIWDNPNSVVHRLPRFYQDRYWKVSKPVHYRLPTSRYVWDEKRNEMIENEINPIIGLHPPEADQGLWGGETIVKGYRESNPYVKKKVLPRLWIPTIWWPELKEAVFYSEVLDCYMKIIVTERACRQIDACFGLDLYLLETPEIDIASKLGNKLKRKILIALAKEDYFPDDEERHNYIREKYKKYRMPLEEAEWVGLDLNEAARKQQDLEDSVQPEPLKFYYERELVNQLSNESSAPVESESSITFISRLMKKSRVRFW</sequence>
<protein>
    <submittedName>
        <fullName evidence="2">39S ribosomal protein L28, mitochondrial</fullName>
    </submittedName>
</protein>